<dbReference type="InterPro" id="IPR029044">
    <property type="entry name" value="Nucleotide-diphossugar_trans"/>
</dbReference>
<feature type="region of interest" description="Disordered" evidence="1">
    <location>
        <begin position="321"/>
        <end position="389"/>
    </location>
</feature>
<dbReference type="Gene3D" id="3.90.550.10">
    <property type="entry name" value="Spore Coat Polysaccharide Biosynthesis Protein SpsA, Chain A"/>
    <property type="match status" value="1"/>
</dbReference>
<accession>A0A8J8PAW3</accession>
<keyword evidence="2" id="KW-1133">Transmembrane helix</keyword>
<dbReference type="InterPro" id="IPR050256">
    <property type="entry name" value="Glycosyltransferase_2"/>
</dbReference>
<evidence type="ECO:0000313" key="5">
    <source>
        <dbReference type="Proteomes" id="UP000705823"/>
    </source>
</evidence>
<gene>
    <name evidence="4" type="ORF">EGH24_11875</name>
</gene>
<reference evidence="4" key="1">
    <citation type="submission" date="2019-02" db="EMBL/GenBank/DDBJ databases">
        <title>Halonotius sp. a new haloarchaeum isolated from saline soil.</title>
        <authorList>
            <person name="Duran-Viseras A."/>
            <person name="Sanchez-Porro C."/>
            <person name="Ventosa A."/>
        </authorList>
    </citation>
    <scope>NUCLEOTIDE SEQUENCE</scope>
    <source>
        <strain evidence="4">F15B</strain>
    </source>
</reference>
<dbReference type="AlphaFoldDB" id="A0A8J8PAW3"/>
<feature type="compositionally biased region" description="Acidic residues" evidence="1">
    <location>
        <begin position="325"/>
        <end position="337"/>
    </location>
</feature>
<evidence type="ECO:0000256" key="2">
    <source>
        <dbReference type="SAM" id="Phobius"/>
    </source>
</evidence>
<organism evidence="4 5">
    <name type="scientific">Halonotius terrestris</name>
    <dbReference type="NCBI Taxonomy" id="2487750"/>
    <lineage>
        <taxon>Archaea</taxon>
        <taxon>Methanobacteriati</taxon>
        <taxon>Methanobacteriota</taxon>
        <taxon>Stenosarchaea group</taxon>
        <taxon>Halobacteria</taxon>
        <taxon>Halobacteriales</taxon>
        <taxon>Haloferacaceae</taxon>
        <taxon>Halonotius</taxon>
    </lineage>
</organism>
<evidence type="ECO:0000313" key="4">
    <source>
        <dbReference type="EMBL" id="TQQ79322.1"/>
    </source>
</evidence>
<name>A0A8J8PAW3_9EURY</name>
<dbReference type="PANTHER" id="PTHR48090:SF7">
    <property type="entry name" value="RFBJ PROTEIN"/>
    <property type="match status" value="1"/>
</dbReference>
<feature type="transmembrane region" description="Helical" evidence="2">
    <location>
        <begin position="292"/>
        <end position="309"/>
    </location>
</feature>
<keyword evidence="2" id="KW-0812">Transmembrane</keyword>
<dbReference type="PANTHER" id="PTHR48090">
    <property type="entry name" value="UNDECAPRENYL-PHOSPHATE 4-DEOXY-4-FORMAMIDO-L-ARABINOSE TRANSFERASE-RELATED"/>
    <property type="match status" value="1"/>
</dbReference>
<evidence type="ECO:0000256" key="1">
    <source>
        <dbReference type="SAM" id="MobiDB-lite"/>
    </source>
</evidence>
<dbReference type="RefSeq" id="WP_142980358.1">
    <property type="nucleotide sequence ID" value="NZ_RKLU01000005.1"/>
</dbReference>
<protein>
    <submittedName>
        <fullName evidence="4">Glycosyltransferase family 2 protein</fullName>
    </submittedName>
</protein>
<keyword evidence="5" id="KW-1185">Reference proteome</keyword>
<sequence>MYRELTVGVVIPAYNEEGFVGSVIDDLPAFIDRAYVVEDGSTDDTWGEICDHADARNAAHEGHFEELVVPIQHEQNRGVGGAIKTGYHRAHSEGIDVTAVLGGDDQMDPRVLTRYLDPIADGVADYTKGNRFARPDDWAEMPRFRLLGNVILSYLTKIASGYWGSMDSQNGYTAISQQALEDTDIEGMYEYYGYCNDLLVRLNAADVRIADVPRSSEYAYTEGWKSHIDYKEYIPRVSLMLLRSFGWRLRRKYLMTSYNPVAPLYLLGTAVTGLGVLGLLKSLLSRDDDSGSWLLSTVVGTLTLLYATVRDQDANRHLEAHIAPDADDADVGDDTVDDATATQSTTDDASAADPPTLAADKNGEHAALGVPTDDLTEDQPADSPAVEDS</sequence>
<dbReference type="InterPro" id="IPR001173">
    <property type="entry name" value="Glyco_trans_2-like"/>
</dbReference>
<dbReference type="SUPFAM" id="SSF53448">
    <property type="entry name" value="Nucleotide-diphospho-sugar transferases"/>
    <property type="match status" value="1"/>
</dbReference>
<feature type="compositionally biased region" description="Acidic residues" evidence="1">
    <location>
        <begin position="374"/>
        <end position="389"/>
    </location>
</feature>
<dbReference type="CDD" id="cd04179">
    <property type="entry name" value="DPM_DPG-synthase_like"/>
    <property type="match status" value="1"/>
</dbReference>
<feature type="compositionally biased region" description="Low complexity" evidence="1">
    <location>
        <begin position="338"/>
        <end position="360"/>
    </location>
</feature>
<dbReference type="Pfam" id="PF00535">
    <property type="entry name" value="Glycos_transf_2"/>
    <property type="match status" value="1"/>
</dbReference>
<feature type="transmembrane region" description="Helical" evidence="2">
    <location>
        <begin position="258"/>
        <end position="280"/>
    </location>
</feature>
<dbReference type="EMBL" id="RKLU01000005">
    <property type="protein sequence ID" value="TQQ79322.1"/>
    <property type="molecule type" value="Genomic_DNA"/>
</dbReference>
<dbReference type="Proteomes" id="UP000705823">
    <property type="component" value="Unassembled WGS sequence"/>
</dbReference>
<evidence type="ECO:0000259" key="3">
    <source>
        <dbReference type="Pfam" id="PF00535"/>
    </source>
</evidence>
<dbReference type="OrthoDB" id="11098at2157"/>
<comment type="caution">
    <text evidence="4">The sequence shown here is derived from an EMBL/GenBank/DDBJ whole genome shotgun (WGS) entry which is preliminary data.</text>
</comment>
<keyword evidence="2" id="KW-0472">Membrane</keyword>
<proteinExistence type="predicted"/>
<feature type="domain" description="Glycosyltransferase 2-like" evidence="3">
    <location>
        <begin position="9"/>
        <end position="182"/>
    </location>
</feature>